<dbReference type="PROSITE" id="PS50110">
    <property type="entry name" value="RESPONSE_REGULATORY"/>
    <property type="match status" value="1"/>
</dbReference>
<dbReference type="PANTHER" id="PTHR43228">
    <property type="entry name" value="TWO-COMPONENT RESPONSE REGULATOR"/>
    <property type="match status" value="1"/>
</dbReference>
<evidence type="ECO:0000313" key="6">
    <source>
        <dbReference type="Proteomes" id="UP000886251"/>
    </source>
</evidence>
<dbReference type="Gene3D" id="3.40.50.2300">
    <property type="match status" value="1"/>
</dbReference>
<dbReference type="SUPFAM" id="SSF52172">
    <property type="entry name" value="CheY-like"/>
    <property type="match status" value="1"/>
</dbReference>
<accession>A0A831W7T2</accession>
<dbReference type="SUPFAM" id="SSF48452">
    <property type="entry name" value="TPR-like"/>
    <property type="match status" value="2"/>
</dbReference>
<dbReference type="GO" id="GO:0000160">
    <property type="term" value="P:phosphorelay signal transduction system"/>
    <property type="evidence" value="ECO:0007669"/>
    <property type="project" value="InterPro"/>
</dbReference>
<dbReference type="PANTHER" id="PTHR43228:SF1">
    <property type="entry name" value="TWO-COMPONENT RESPONSE REGULATOR ARR22"/>
    <property type="match status" value="1"/>
</dbReference>
<dbReference type="CDD" id="cd17589">
    <property type="entry name" value="REC_TPR"/>
    <property type="match status" value="1"/>
</dbReference>
<dbReference type="SMART" id="SM00028">
    <property type="entry name" value="TPR"/>
    <property type="match status" value="4"/>
</dbReference>
<feature type="domain" description="Response regulatory" evidence="4">
    <location>
        <begin position="36"/>
        <end position="157"/>
    </location>
</feature>
<dbReference type="AlphaFoldDB" id="A0A831W7T2"/>
<dbReference type="SMART" id="SM00448">
    <property type="entry name" value="REC"/>
    <property type="match status" value="1"/>
</dbReference>
<name>A0A831W7T2_9GAMM</name>
<reference evidence="5" key="1">
    <citation type="journal article" date="2020" name="mSystems">
        <title>Genome- and Community-Level Interaction Insights into Carbon Utilization and Element Cycling Functions of Hydrothermarchaeota in Hydrothermal Sediment.</title>
        <authorList>
            <person name="Zhou Z."/>
            <person name="Liu Y."/>
            <person name="Xu W."/>
            <person name="Pan J."/>
            <person name="Luo Z.H."/>
            <person name="Li M."/>
        </authorList>
    </citation>
    <scope>NUCLEOTIDE SEQUENCE [LARGE SCALE GENOMIC DNA]</scope>
    <source>
        <strain evidence="5">HyVt-443</strain>
    </source>
</reference>
<dbReference type="InterPro" id="IPR019734">
    <property type="entry name" value="TPR_rpt"/>
</dbReference>
<dbReference type="PROSITE" id="PS50005">
    <property type="entry name" value="TPR"/>
    <property type="match status" value="1"/>
</dbReference>
<gene>
    <name evidence="5" type="ORF">ENI96_00265</name>
</gene>
<sequence>MPLETSEQEKTREQRPTMAGEARAVNFRRNELESRSFLVVDDFGDMRSMVKNMLQSMGVQQIDLARNGVEAIRAIENPDNHYQVILCDYNLGPGKNGQQILEEVRHRELIGVGTVFVMITAENTFEMVMGAVEYEPDSYMTKPFTKDLLRSRLEKLIARKKDLEDVERAMTRRDFEGAIRLLDAKIGTRPRNLAQLNKLKGELALRAGDHERAEQVYREVLEGRDLPWARLGLGKVYYASGRYQEAQALFQQLLEQNPRLTAAYDWLARTQQALDALPAAQQTLEQAVSLSPKAILRQRALGELALKNDDLEVAERAFAEAVSLGRHSVYKTPRTYADLARIRVRTRGAKEARKVLQGLQREFPGDTEASLHAAMADSAIAMAQGDEATARARLAEARALYRGMGDDAGAELTLELARTCGALGETERAKELLQQAVRNNHAEEAFLREVGSALGDLGLGIDPEAFISDIRREIIRLNNEGVQLARAGRLDQAVGLFEEAVKRMPGNKVVNLNTARVLIMYMKRHGPDEENLRRVRELLARVKGLDPESQSLRKVHGMLRELLESAA</sequence>
<keyword evidence="3" id="KW-0175">Coiled coil</keyword>
<feature type="coiled-coil region" evidence="3">
    <location>
        <begin position="146"/>
        <end position="173"/>
    </location>
</feature>
<evidence type="ECO:0000256" key="2">
    <source>
        <dbReference type="PROSITE-ProRule" id="PRU00339"/>
    </source>
</evidence>
<dbReference type="Proteomes" id="UP000886251">
    <property type="component" value="Unassembled WGS sequence"/>
</dbReference>
<dbReference type="InterPro" id="IPR001789">
    <property type="entry name" value="Sig_transdc_resp-reg_receiver"/>
</dbReference>
<keyword evidence="2" id="KW-0802">TPR repeat</keyword>
<dbReference type="InterPro" id="IPR011990">
    <property type="entry name" value="TPR-like_helical_dom_sf"/>
</dbReference>
<protein>
    <submittedName>
        <fullName evidence="5">Response regulator</fullName>
    </submittedName>
</protein>
<evidence type="ECO:0000313" key="5">
    <source>
        <dbReference type="EMBL" id="HEB94850.1"/>
    </source>
</evidence>
<feature type="repeat" description="TPR" evidence="2">
    <location>
        <begin position="227"/>
        <end position="260"/>
    </location>
</feature>
<proteinExistence type="predicted"/>
<dbReference type="EMBL" id="DRKP01000006">
    <property type="protein sequence ID" value="HEB94850.1"/>
    <property type="molecule type" value="Genomic_DNA"/>
</dbReference>
<dbReference type="Pfam" id="PF00072">
    <property type="entry name" value="Response_reg"/>
    <property type="match status" value="1"/>
</dbReference>
<comment type="caution">
    <text evidence="5">The sequence shown here is derived from an EMBL/GenBank/DDBJ whole genome shotgun (WGS) entry which is preliminary data.</text>
</comment>
<organism evidence="5 6">
    <name type="scientific">Sedimenticola thiotaurini</name>
    <dbReference type="NCBI Taxonomy" id="1543721"/>
    <lineage>
        <taxon>Bacteria</taxon>
        <taxon>Pseudomonadati</taxon>
        <taxon>Pseudomonadota</taxon>
        <taxon>Gammaproteobacteria</taxon>
        <taxon>Chromatiales</taxon>
        <taxon>Sedimenticolaceae</taxon>
        <taxon>Sedimenticola</taxon>
    </lineage>
</organism>
<dbReference type="InterPro" id="IPR052048">
    <property type="entry name" value="ST_Response_Regulator"/>
</dbReference>
<dbReference type="Pfam" id="PF14559">
    <property type="entry name" value="TPR_19"/>
    <property type="match status" value="1"/>
</dbReference>
<evidence type="ECO:0000256" key="3">
    <source>
        <dbReference type="SAM" id="Coils"/>
    </source>
</evidence>
<dbReference type="Gene3D" id="1.25.40.10">
    <property type="entry name" value="Tetratricopeptide repeat domain"/>
    <property type="match status" value="2"/>
</dbReference>
<evidence type="ECO:0000256" key="1">
    <source>
        <dbReference type="PROSITE-ProRule" id="PRU00169"/>
    </source>
</evidence>
<dbReference type="InterPro" id="IPR011006">
    <property type="entry name" value="CheY-like_superfamily"/>
</dbReference>
<keyword evidence="1" id="KW-0597">Phosphoprotein</keyword>
<evidence type="ECO:0000259" key="4">
    <source>
        <dbReference type="PROSITE" id="PS50110"/>
    </source>
</evidence>
<feature type="modified residue" description="4-aspartylphosphate" evidence="1">
    <location>
        <position position="88"/>
    </location>
</feature>